<dbReference type="InterPro" id="IPR036388">
    <property type="entry name" value="WH-like_DNA-bd_sf"/>
</dbReference>
<dbReference type="Pfam" id="PF21981">
    <property type="entry name" value="RecX_HTH3"/>
    <property type="match status" value="1"/>
</dbReference>
<reference evidence="10" key="1">
    <citation type="journal article" date="2011" name="BMC Genomics">
        <title>Complete genome sequence of the filamentous anoxygenic phototrophic bacterium Chloroflexus aurantiacus.</title>
        <authorList>
            <person name="Tang K.H."/>
            <person name="Barry K."/>
            <person name="Chertkov O."/>
            <person name="Dalin E."/>
            <person name="Han C.S."/>
            <person name="Hauser L.J."/>
            <person name="Honchak B.M."/>
            <person name="Karbach L.E."/>
            <person name="Land M.L."/>
            <person name="Lapidus A."/>
            <person name="Larimer F.W."/>
            <person name="Mikhailova N."/>
            <person name="Pitluck S."/>
            <person name="Pierson B.K."/>
            <person name="Blankenship R.E."/>
        </authorList>
    </citation>
    <scope>NUCLEOTIDE SEQUENCE [LARGE SCALE GENOMIC DNA]</scope>
    <source>
        <strain evidence="10">ATCC 29366 / DSM 635 / J-10-fl</strain>
    </source>
</reference>
<accession>A9WJ77</accession>
<proteinExistence type="inferred from homology"/>
<dbReference type="AlphaFoldDB" id="A9WJ77"/>
<feature type="domain" description="RecX second three-helical" evidence="6">
    <location>
        <begin position="110"/>
        <end position="151"/>
    </location>
</feature>
<dbReference type="HOGENOM" id="CLU_066607_4_1_0"/>
<dbReference type="InterPro" id="IPR003783">
    <property type="entry name" value="Regulatory_RecX"/>
</dbReference>
<dbReference type="HAMAP" id="MF_01114">
    <property type="entry name" value="RecX"/>
    <property type="match status" value="1"/>
</dbReference>
<dbReference type="Pfam" id="PF02631">
    <property type="entry name" value="RecX_HTH2"/>
    <property type="match status" value="1"/>
</dbReference>
<feature type="domain" description="RecX first three-helical" evidence="8">
    <location>
        <begin position="64"/>
        <end position="103"/>
    </location>
</feature>
<evidence type="ECO:0000259" key="6">
    <source>
        <dbReference type="Pfam" id="PF02631"/>
    </source>
</evidence>
<evidence type="ECO:0000256" key="2">
    <source>
        <dbReference type="ARBA" id="ARBA00009695"/>
    </source>
</evidence>
<dbReference type="KEGG" id="cau:Caur_1124"/>
<evidence type="ECO:0000259" key="8">
    <source>
        <dbReference type="Pfam" id="PF21982"/>
    </source>
</evidence>
<dbReference type="Proteomes" id="UP000002008">
    <property type="component" value="Chromosome"/>
</dbReference>
<evidence type="ECO:0000256" key="5">
    <source>
        <dbReference type="HAMAP-Rule" id="MF_01114"/>
    </source>
</evidence>
<dbReference type="EnsemblBacteria" id="ABY34354">
    <property type="protein sequence ID" value="ABY34354"/>
    <property type="gene ID" value="Caur_1124"/>
</dbReference>
<organism evidence="9 10">
    <name type="scientific">Chloroflexus aurantiacus (strain ATCC 29366 / DSM 635 / J-10-fl)</name>
    <dbReference type="NCBI Taxonomy" id="324602"/>
    <lineage>
        <taxon>Bacteria</taxon>
        <taxon>Bacillati</taxon>
        <taxon>Chloroflexota</taxon>
        <taxon>Chloroflexia</taxon>
        <taxon>Chloroflexales</taxon>
        <taxon>Chloroflexineae</taxon>
        <taxon>Chloroflexaceae</taxon>
        <taxon>Chloroflexus</taxon>
    </lineage>
</organism>
<keyword evidence="4 5" id="KW-0963">Cytoplasm</keyword>
<dbReference type="FunCoup" id="A9WJ77">
    <property type="interactions" value="4"/>
</dbReference>
<feature type="domain" description="RecX third three-helical" evidence="7">
    <location>
        <begin position="166"/>
        <end position="203"/>
    </location>
</feature>
<dbReference type="eggNOG" id="COG2137">
    <property type="taxonomic scope" value="Bacteria"/>
</dbReference>
<evidence type="ECO:0000256" key="3">
    <source>
        <dbReference type="ARBA" id="ARBA00018111"/>
    </source>
</evidence>
<gene>
    <name evidence="5" type="primary">recX</name>
    <name evidence="9" type="ordered locus">Caur_1124</name>
</gene>
<dbReference type="Gene3D" id="1.10.10.10">
    <property type="entry name" value="Winged helix-like DNA-binding domain superfamily/Winged helix DNA-binding domain"/>
    <property type="match status" value="2"/>
</dbReference>
<evidence type="ECO:0000313" key="10">
    <source>
        <dbReference type="Proteomes" id="UP000002008"/>
    </source>
</evidence>
<dbReference type="InterPro" id="IPR053924">
    <property type="entry name" value="RecX_HTH_2nd"/>
</dbReference>
<dbReference type="PATRIC" id="fig|324602.8.peg.1286"/>
<evidence type="ECO:0000259" key="7">
    <source>
        <dbReference type="Pfam" id="PF21981"/>
    </source>
</evidence>
<name>A9WJ77_CHLAA</name>
<dbReference type="InterPro" id="IPR053925">
    <property type="entry name" value="RecX_HTH_3rd"/>
</dbReference>
<dbReference type="PANTHER" id="PTHR33602:SF1">
    <property type="entry name" value="REGULATORY PROTEIN RECX FAMILY PROTEIN"/>
    <property type="match status" value="1"/>
</dbReference>
<dbReference type="GO" id="GO:0005737">
    <property type="term" value="C:cytoplasm"/>
    <property type="evidence" value="ECO:0007669"/>
    <property type="project" value="UniProtKB-SubCell"/>
</dbReference>
<dbReference type="STRING" id="324602.Caur_1124"/>
<dbReference type="Pfam" id="PF21982">
    <property type="entry name" value="RecX_HTH1"/>
    <property type="match status" value="1"/>
</dbReference>
<sequence>MPAGTITAIRQQTNDAQRVNIFIDGEFAIGISLNTLTRMRLAVGVHLDDHGWQQLVACEEADQAMQKALRQLERRPRSVNEIYRYLQRKGFREAICQQVVARLQELGLLNDADFAERWVANRRTLRYRGERALRAELRQKGIAPELIEDALSGEKDELGEALRAEQAARAVLARYLRHTDWLTFQRRLGGYLLRRGFASDLVRPLLLRLWREAHPADDIDDEEPY</sequence>
<dbReference type="GO" id="GO:0006282">
    <property type="term" value="P:regulation of DNA repair"/>
    <property type="evidence" value="ECO:0007669"/>
    <property type="project" value="UniProtKB-UniRule"/>
</dbReference>
<dbReference type="RefSeq" id="WP_012257010.1">
    <property type="nucleotide sequence ID" value="NC_010175.1"/>
</dbReference>
<dbReference type="EMBL" id="CP000909">
    <property type="protein sequence ID" value="ABY34354.1"/>
    <property type="molecule type" value="Genomic_DNA"/>
</dbReference>
<dbReference type="InParanoid" id="A9WJ77"/>
<comment type="similarity">
    <text evidence="2 5">Belongs to the RecX family.</text>
</comment>
<comment type="function">
    <text evidence="5">Modulates RecA activity.</text>
</comment>
<protein>
    <recommendedName>
        <fullName evidence="3 5">Regulatory protein RecX</fullName>
    </recommendedName>
</protein>
<dbReference type="InterPro" id="IPR053926">
    <property type="entry name" value="RecX_HTH_1st"/>
</dbReference>
<evidence type="ECO:0000313" key="9">
    <source>
        <dbReference type="EMBL" id="ABY34354.1"/>
    </source>
</evidence>
<dbReference type="GO" id="GO:0009432">
    <property type="term" value="P:SOS response"/>
    <property type="evidence" value="ECO:0000318"/>
    <property type="project" value="GO_Central"/>
</dbReference>
<dbReference type="PANTHER" id="PTHR33602">
    <property type="entry name" value="REGULATORY PROTEIN RECX FAMILY PROTEIN"/>
    <property type="match status" value="1"/>
</dbReference>
<keyword evidence="10" id="KW-1185">Reference proteome</keyword>
<evidence type="ECO:0000256" key="1">
    <source>
        <dbReference type="ARBA" id="ARBA00004496"/>
    </source>
</evidence>
<comment type="subcellular location">
    <subcellularLocation>
        <location evidence="1 5">Cytoplasm</location>
    </subcellularLocation>
</comment>
<evidence type="ECO:0000256" key="4">
    <source>
        <dbReference type="ARBA" id="ARBA00022490"/>
    </source>
</evidence>